<evidence type="ECO:0000256" key="6">
    <source>
        <dbReference type="ARBA" id="ARBA00023136"/>
    </source>
</evidence>
<feature type="transmembrane region" description="Helical" evidence="7">
    <location>
        <begin position="26"/>
        <end position="48"/>
    </location>
</feature>
<comment type="caution">
    <text evidence="9">The sequence shown here is derived from an EMBL/GenBank/DDBJ whole genome shotgun (WGS) entry which is preliminary data.</text>
</comment>
<keyword evidence="5 7" id="KW-1133">Transmembrane helix</keyword>
<feature type="transmembrane region" description="Helical" evidence="7">
    <location>
        <begin position="55"/>
        <end position="81"/>
    </location>
</feature>
<evidence type="ECO:0000256" key="3">
    <source>
        <dbReference type="ARBA" id="ARBA00022475"/>
    </source>
</evidence>
<feature type="transmembrane region" description="Helical" evidence="7">
    <location>
        <begin position="126"/>
        <end position="147"/>
    </location>
</feature>
<evidence type="ECO:0000256" key="4">
    <source>
        <dbReference type="ARBA" id="ARBA00022692"/>
    </source>
</evidence>
<comment type="similarity">
    <text evidence="2 7">Belongs to the DedA family.</text>
</comment>
<evidence type="ECO:0000256" key="7">
    <source>
        <dbReference type="RuleBase" id="RU367016"/>
    </source>
</evidence>
<accession>A0ABS9MRS0</accession>
<name>A0ABS9MRS0_9BURK</name>
<keyword evidence="4 7" id="KW-0812">Transmembrane</keyword>
<protein>
    <submittedName>
        <fullName evidence="9">VTT domain-containing protein</fullName>
    </submittedName>
</protein>
<organism evidence="9 10">
    <name type="scientific">Mesosutterella porci</name>
    <dbReference type="NCBI Taxonomy" id="2915351"/>
    <lineage>
        <taxon>Bacteria</taxon>
        <taxon>Pseudomonadati</taxon>
        <taxon>Pseudomonadota</taxon>
        <taxon>Betaproteobacteria</taxon>
        <taxon>Burkholderiales</taxon>
        <taxon>Sutterellaceae</taxon>
        <taxon>Mesosutterella</taxon>
    </lineage>
</organism>
<dbReference type="PANTHER" id="PTHR30353">
    <property type="entry name" value="INNER MEMBRANE PROTEIN DEDA-RELATED"/>
    <property type="match status" value="1"/>
</dbReference>
<evidence type="ECO:0000313" key="9">
    <source>
        <dbReference type="EMBL" id="MCG5031314.1"/>
    </source>
</evidence>
<sequence length="223" mass="24002">MDLASIGQLFTDMNGFLANLADSHGLTIYAVICLIFYLETGVFVFSFLPGDSLLFVAGTVAAAGTSSPFGLILAVVIGAVIGNTQAYTFGRWFGGKIYTHNFRFLNREKLFKAAAFYEKHGGKTVFLGRFLPIVRAFVPIIAGAAGMTSARFECYSFSGAVAWAVSIIGAGYLFGNIPIVRDNLTVIVIIGVAGAFCGPIFVAWLLQQLKKFERRGAAQARKD</sequence>
<feature type="transmembrane region" description="Helical" evidence="7">
    <location>
        <begin position="186"/>
        <end position="206"/>
    </location>
</feature>
<dbReference type="RefSeq" id="WP_237979045.1">
    <property type="nucleotide sequence ID" value="NZ_JAKNCT010000008.1"/>
</dbReference>
<dbReference type="PANTHER" id="PTHR30353:SF0">
    <property type="entry name" value="TRANSMEMBRANE PROTEIN"/>
    <property type="match status" value="1"/>
</dbReference>
<feature type="domain" description="VTT" evidence="8">
    <location>
        <begin position="48"/>
        <end position="172"/>
    </location>
</feature>
<dbReference type="Proteomes" id="UP001297600">
    <property type="component" value="Unassembled WGS sequence"/>
</dbReference>
<keyword evidence="10" id="KW-1185">Reference proteome</keyword>
<evidence type="ECO:0000256" key="1">
    <source>
        <dbReference type="ARBA" id="ARBA00004651"/>
    </source>
</evidence>
<dbReference type="InterPro" id="IPR032818">
    <property type="entry name" value="DedA-like"/>
</dbReference>
<evidence type="ECO:0000313" key="10">
    <source>
        <dbReference type="Proteomes" id="UP001297600"/>
    </source>
</evidence>
<keyword evidence="6 7" id="KW-0472">Membrane</keyword>
<evidence type="ECO:0000256" key="5">
    <source>
        <dbReference type="ARBA" id="ARBA00022989"/>
    </source>
</evidence>
<proteinExistence type="inferred from homology"/>
<evidence type="ECO:0000259" key="8">
    <source>
        <dbReference type="Pfam" id="PF09335"/>
    </source>
</evidence>
<dbReference type="EMBL" id="JAKNCT010000008">
    <property type="protein sequence ID" value="MCG5031314.1"/>
    <property type="molecule type" value="Genomic_DNA"/>
</dbReference>
<evidence type="ECO:0000256" key="2">
    <source>
        <dbReference type="ARBA" id="ARBA00010792"/>
    </source>
</evidence>
<reference evidence="9 10" key="1">
    <citation type="submission" date="2022-02" db="EMBL/GenBank/DDBJ databases">
        <title>Mesosutterella porci, a novel member of the family Sutterellaceae from pig feces.</title>
        <authorList>
            <person name="Wylensek D."/>
            <person name="Clavel T."/>
        </authorList>
    </citation>
    <scope>NUCLEOTIDE SEQUENCE [LARGE SCALE GENOMIC DNA]</scope>
    <source>
        <strain evidence="10">oilRF-744-wt-GAM-9</strain>
    </source>
</reference>
<gene>
    <name evidence="9" type="ORF">MAF45_07655</name>
</gene>
<keyword evidence="3 7" id="KW-1003">Cell membrane</keyword>
<dbReference type="Pfam" id="PF09335">
    <property type="entry name" value="VTT_dom"/>
    <property type="match status" value="1"/>
</dbReference>
<feature type="transmembrane region" description="Helical" evidence="7">
    <location>
        <begin position="154"/>
        <end position="174"/>
    </location>
</feature>
<dbReference type="InterPro" id="IPR032816">
    <property type="entry name" value="VTT_dom"/>
</dbReference>
<comment type="subcellular location">
    <subcellularLocation>
        <location evidence="1 7">Cell membrane</location>
        <topology evidence="1 7">Multi-pass membrane protein</topology>
    </subcellularLocation>
</comment>